<name>A0A850TB91_9BACT</name>
<sequence>MTENNTLDLTQFKCLGCGACCRQSGYVRLGTKEPDIIADFLNMDVRDFIETFTCLTRDRDGLSIIDAPDGACIFLDNNGCRINPVKPAQCRNFPVKWRFSGFEQICEWARTNGSPPK</sequence>
<keyword evidence="2" id="KW-1185">Reference proteome</keyword>
<comment type="caution">
    <text evidence="1">The sequence shown here is derived from an EMBL/GenBank/DDBJ whole genome shotgun (WGS) entry which is preliminary data.</text>
</comment>
<evidence type="ECO:0000313" key="1">
    <source>
        <dbReference type="EMBL" id="NWH05497.1"/>
    </source>
</evidence>
<dbReference type="Proteomes" id="UP000553343">
    <property type="component" value="Unassembled WGS sequence"/>
</dbReference>
<dbReference type="AlphaFoldDB" id="A0A850TB91"/>
<dbReference type="RefSeq" id="WP_178366949.1">
    <property type="nucleotide sequence ID" value="NZ_JACADJ010000036.1"/>
</dbReference>
<gene>
    <name evidence="1" type="ORF">HXW94_10935</name>
</gene>
<dbReference type="PANTHER" id="PTHR35866:SF1">
    <property type="entry name" value="YKGJ FAMILY CYSTEINE CLUSTER PROTEIN"/>
    <property type="match status" value="1"/>
</dbReference>
<accession>A0A850TB91</accession>
<dbReference type="Pfam" id="PF03692">
    <property type="entry name" value="CxxCxxCC"/>
    <property type="match status" value="1"/>
</dbReference>
<protein>
    <submittedName>
        <fullName evidence="1">YkgJ family cysteine cluster protein</fullName>
    </submittedName>
</protein>
<dbReference type="InterPro" id="IPR005358">
    <property type="entry name" value="Puta_zinc/iron-chelating_dom"/>
</dbReference>
<proteinExistence type="predicted"/>
<dbReference type="PANTHER" id="PTHR35866">
    <property type="entry name" value="PUTATIVE-RELATED"/>
    <property type="match status" value="1"/>
</dbReference>
<dbReference type="EMBL" id="JACADJ010000036">
    <property type="protein sequence ID" value="NWH05497.1"/>
    <property type="molecule type" value="Genomic_DNA"/>
</dbReference>
<evidence type="ECO:0000313" key="2">
    <source>
        <dbReference type="Proteomes" id="UP000553343"/>
    </source>
</evidence>
<reference evidence="1 2" key="1">
    <citation type="submission" date="2020-06" db="EMBL/GenBank/DDBJ databases">
        <title>High-quality draft genome of sulfate reducer Desulfobacter latus type strain AcrS2 isolated from marine sediment.</title>
        <authorList>
            <person name="Hoppe M."/>
            <person name="Larsen C.K."/>
            <person name="Marshall I.P.G."/>
            <person name="Schramm A."/>
            <person name="Marietou A.G."/>
        </authorList>
    </citation>
    <scope>NUCLEOTIDE SEQUENCE [LARGE SCALE GENOMIC DNA]</scope>
    <source>
        <strain evidence="1 2">AcRS2</strain>
    </source>
</reference>
<organism evidence="1 2">
    <name type="scientific">Desulfobacter latus</name>
    <dbReference type="NCBI Taxonomy" id="2292"/>
    <lineage>
        <taxon>Bacteria</taxon>
        <taxon>Pseudomonadati</taxon>
        <taxon>Thermodesulfobacteriota</taxon>
        <taxon>Desulfobacteria</taxon>
        <taxon>Desulfobacterales</taxon>
        <taxon>Desulfobacteraceae</taxon>
        <taxon>Desulfobacter</taxon>
    </lineage>
</organism>